<dbReference type="InterPro" id="IPR039425">
    <property type="entry name" value="RNA_pol_sigma-70-like"/>
</dbReference>
<dbReference type="InterPro" id="IPR007627">
    <property type="entry name" value="RNA_pol_sigma70_r2"/>
</dbReference>
<dbReference type="InterPro" id="IPR013249">
    <property type="entry name" value="RNA_pol_sigma70_r4_t2"/>
</dbReference>
<evidence type="ECO:0000256" key="3">
    <source>
        <dbReference type="ARBA" id="ARBA00023082"/>
    </source>
</evidence>
<comment type="similarity">
    <text evidence="1">Belongs to the sigma-70 factor family. ECF subfamily.</text>
</comment>
<comment type="caution">
    <text evidence="8">The sequence shown here is derived from an EMBL/GenBank/DDBJ whole genome shotgun (WGS) entry which is preliminary data.</text>
</comment>
<dbReference type="RefSeq" id="WP_154370569.1">
    <property type="nucleotide sequence ID" value="NZ_WKJM01000047.1"/>
</dbReference>
<keyword evidence="5" id="KW-0804">Transcription</keyword>
<dbReference type="GO" id="GO:0006352">
    <property type="term" value="P:DNA-templated transcription initiation"/>
    <property type="evidence" value="ECO:0007669"/>
    <property type="project" value="InterPro"/>
</dbReference>
<accession>A0A6L5QQ34</accession>
<gene>
    <name evidence="8" type="ORF">GJ697_28570</name>
</gene>
<dbReference type="AlphaFoldDB" id="A0A6L5QQ34"/>
<evidence type="ECO:0000256" key="5">
    <source>
        <dbReference type="ARBA" id="ARBA00023163"/>
    </source>
</evidence>
<keyword evidence="9" id="KW-1185">Reference proteome</keyword>
<dbReference type="EMBL" id="WKJM01000047">
    <property type="protein sequence ID" value="MRX11789.1"/>
    <property type="molecule type" value="Genomic_DNA"/>
</dbReference>
<feature type="domain" description="RNA polymerase sigma factor 70 region 4 type 2" evidence="7">
    <location>
        <begin position="109"/>
        <end position="159"/>
    </location>
</feature>
<evidence type="ECO:0000313" key="8">
    <source>
        <dbReference type="EMBL" id="MRX11789.1"/>
    </source>
</evidence>
<dbReference type="InterPro" id="IPR013324">
    <property type="entry name" value="RNA_pol_sigma_r3/r4-like"/>
</dbReference>
<proteinExistence type="inferred from homology"/>
<dbReference type="Pfam" id="PF08281">
    <property type="entry name" value="Sigma70_r4_2"/>
    <property type="match status" value="1"/>
</dbReference>
<keyword evidence="3" id="KW-0731">Sigma factor</keyword>
<keyword evidence="4" id="KW-0238">DNA-binding</keyword>
<dbReference type="InterPro" id="IPR036388">
    <property type="entry name" value="WH-like_DNA-bd_sf"/>
</dbReference>
<dbReference type="InterPro" id="IPR013325">
    <property type="entry name" value="RNA_pol_sigma_r2"/>
</dbReference>
<protein>
    <submittedName>
        <fullName evidence="8">Sigma-70 family RNA polymerase sigma factor</fullName>
    </submittedName>
</protein>
<organism evidence="8 9">
    <name type="scientific">Duganella alba</name>
    <dbReference type="NCBI Taxonomy" id="2666081"/>
    <lineage>
        <taxon>Bacteria</taxon>
        <taxon>Pseudomonadati</taxon>
        <taxon>Pseudomonadota</taxon>
        <taxon>Betaproteobacteria</taxon>
        <taxon>Burkholderiales</taxon>
        <taxon>Oxalobacteraceae</taxon>
        <taxon>Telluria group</taxon>
        <taxon>Duganella</taxon>
    </lineage>
</organism>
<evidence type="ECO:0000259" key="7">
    <source>
        <dbReference type="Pfam" id="PF08281"/>
    </source>
</evidence>
<evidence type="ECO:0000256" key="1">
    <source>
        <dbReference type="ARBA" id="ARBA00010641"/>
    </source>
</evidence>
<dbReference type="SUPFAM" id="SSF88946">
    <property type="entry name" value="Sigma2 domain of RNA polymerase sigma factors"/>
    <property type="match status" value="1"/>
</dbReference>
<keyword evidence="2" id="KW-0805">Transcription regulation</keyword>
<reference evidence="8 9" key="1">
    <citation type="submission" date="2019-11" db="EMBL/GenBank/DDBJ databases">
        <title>Novel species isolated from a subtropical stream in China.</title>
        <authorList>
            <person name="Lu H."/>
        </authorList>
    </citation>
    <scope>NUCLEOTIDE SEQUENCE [LARGE SCALE GENOMIC DNA]</scope>
    <source>
        <strain evidence="8 9">FT25W</strain>
    </source>
</reference>
<dbReference type="InterPro" id="IPR014284">
    <property type="entry name" value="RNA_pol_sigma-70_dom"/>
</dbReference>
<dbReference type="Gene3D" id="1.10.1740.10">
    <property type="match status" value="1"/>
</dbReference>
<dbReference type="GO" id="GO:0016987">
    <property type="term" value="F:sigma factor activity"/>
    <property type="evidence" value="ECO:0007669"/>
    <property type="project" value="UniProtKB-KW"/>
</dbReference>
<evidence type="ECO:0000256" key="4">
    <source>
        <dbReference type="ARBA" id="ARBA00023125"/>
    </source>
</evidence>
<dbReference type="NCBIfam" id="TIGR02937">
    <property type="entry name" value="sigma70-ECF"/>
    <property type="match status" value="1"/>
</dbReference>
<feature type="domain" description="RNA polymerase sigma-70 region 2" evidence="6">
    <location>
        <begin position="11"/>
        <end position="75"/>
    </location>
</feature>
<sequence length="167" mass="18500">MSAALHGQLASLRPLLLRMAHRQLHDTVGAEDAVQDALIAVLEAPERFAGRSSLATYVIGIVKFKAVDLLRRRAREQWPGGDPAEALAAVQAEADPALIVERGDFFRVLEEGLAQIPEQSRRAFLLREWDGYDTGEVCRALGVSAANAYVLGHRARSHLKQHFETHW</sequence>
<dbReference type="Gene3D" id="1.10.10.10">
    <property type="entry name" value="Winged helix-like DNA-binding domain superfamily/Winged helix DNA-binding domain"/>
    <property type="match status" value="1"/>
</dbReference>
<evidence type="ECO:0000313" key="9">
    <source>
        <dbReference type="Proteomes" id="UP000481037"/>
    </source>
</evidence>
<dbReference type="PANTHER" id="PTHR43133:SF8">
    <property type="entry name" value="RNA POLYMERASE SIGMA FACTOR HI_1459-RELATED"/>
    <property type="match status" value="1"/>
</dbReference>
<dbReference type="SUPFAM" id="SSF88659">
    <property type="entry name" value="Sigma3 and sigma4 domains of RNA polymerase sigma factors"/>
    <property type="match status" value="1"/>
</dbReference>
<dbReference type="PANTHER" id="PTHR43133">
    <property type="entry name" value="RNA POLYMERASE ECF-TYPE SIGMA FACTO"/>
    <property type="match status" value="1"/>
</dbReference>
<dbReference type="GO" id="GO:0003677">
    <property type="term" value="F:DNA binding"/>
    <property type="evidence" value="ECO:0007669"/>
    <property type="project" value="UniProtKB-KW"/>
</dbReference>
<evidence type="ECO:0000259" key="6">
    <source>
        <dbReference type="Pfam" id="PF04542"/>
    </source>
</evidence>
<evidence type="ECO:0000256" key="2">
    <source>
        <dbReference type="ARBA" id="ARBA00023015"/>
    </source>
</evidence>
<dbReference type="Proteomes" id="UP000481037">
    <property type="component" value="Unassembled WGS sequence"/>
</dbReference>
<dbReference type="Pfam" id="PF04542">
    <property type="entry name" value="Sigma70_r2"/>
    <property type="match status" value="1"/>
</dbReference>
<name>A0A6L5QQ34_9BURK</name>